<dbReference type="Gene3D" id="3.30.360.10">
    <property type="entry name" value="Dihydrodipicolinate Reductase, domain 2"/>
    <property type="match status" value="1"/>
</dbReference>
<dbReference type="PANTHER" id="PTHR43818">
    <property type="entry name" value="BCDNA.GH03377"/>
    <property type="match status" value="1"/>
</dbReference>
<dbReference type="Pfam" id="PF01408">
    <property type="entry name" value="GFO_IDH_MocA"/>
    <property type="match status" value="1"/>
</dbReference>
<dbReference type="InterPro" id="IPR036291">
    <property type="entry name" value="NAD(P)-bd_dom_sf"/>
</dbReference>
<dbReference type="RefSeq" id="WP_285756625.1">
    <property type="nucleotide sequence ID" value="NZ_BSQG01000001.1"/>
</dbReference>
<dbReference type="InterPro" id="IPR050463">
    <property type="entry name" value="Gfo/Idh/MocA_oxidrdct_glycsds"/>
</dbReference>
<gene>
    <name evidence="4" type="primary">mmyG</name>
    <name evidence="4" type="ORF">Nans01_00850</name>
</gene>
<protein>
    <submittedName>
        <fullName evidence="4">Oxidoreductase</fullName>
    </submittedName>
</protein>
<name>A0A9W6P1Z0_9ACTN</name>
<reference evidence="4" key="1">
    <citation type="submission" date="2023-02" db="EMBL/GenBank/DDBJ databases">
        <title>Nocardiopsis ansamitocini NBRC 112285.</title>
        <authorList>
            <person name="Ichikawa N."/>
            <person name="Sato H."/>
            <person name="Tonouchi N."/>
        </authorList>
    </citation>
    <scope>NUCLEOTIDE SEQUENCE</scope>
    <source>
        <strain evidence="4">NBRC 112285</strain>
    </source>
</reference>
<dbReference type="GO" id="GO:0000166">
    <property type="term" value="F:nucleotide binding"/>
    <property type="evidence" value="ECO:0007669"/>
    <property type="project" value="InterPro"/>
</dbReference>
<evidence type="ECO:0000313" key="5">
    <source>
        <dbReference type="Proteomes" id="UP001165092"/>
    </source>
</evidence>
<dbReference type="InterPro" id="IPR055170">
    <property type="entry name" value="GFO_IDH_MocA-like_dom"/>
</dbReference>
<accession>A0A9W6P1Z0</accession>
<dbReference type="Pfam" id="PF22725">
    <property type="entry name" value="GFO_IDH_MocA_C3"/>
    <property type="match status" value="1"/>
</dbReference>
<comment type="caution">
    <text evidence="4">The sequence shown here is derived from an EMBL/GenBank/DDBJ whole genome shotgun (WGS) entry which is preliminary data.</text>
</comment>
<dbReference type="SUPFAM" id="SSF55347">
    <property type="entry name" value="Glyceraldehyde-3-phosphate dehydrogenase-like, C-terminal domain"/>
    <property type="match status" value="1"/>
</dbReference>
<dbReference type="Gene3D" id="3.40.50.720">
    <property type="entry name" value="NAD(P)-binding Rossmann-like Domain"/>
    <property type="match status" value="1"/>
</dbReference>
<dbReference type="AlphaFoldDB" id="A0A9W6P1Z0"/>
<evidence type="ECO:0000259" key="2">
    <source>
        <dbReference type="Pfam" id="PF01408"/>
    </source>
</evidence>
<evidence type="ECO:0000256" key="1">
    <source>
        <dbReference type="ARBA" id="ARBA00023002"/>
    </source>
</evidence>
<dbReference type="SUPFAM" id="SSF51735">
    <property type="entry name" value="NAD(P)-binding Rossmann-fold domains"/>
    <property type="match status" value="1"/>
</dbReference>
<keyword evidence="1" id="KW-0560">Oxidoreductase</keyword>
<evidence type="ECO:0000313" key="4">
    <source>
        <dbReference type="EMBL" id="GLU45734.1"/>
    </source>
</evidence>
<feature type="domain" description="Gfo/Idh/MocA-like oxidoreductase N-terminal" evidence="2">
    <location>
        <begin position="7"/>
        <end position="125"/>
    </location>
</feature>
<evidence type="ECO:0000259" key="3">
    <source>
        <dbReference type="Pfam" id="PF22725"/>
    </source>
</evidence>
<dbReference type="InterPro" id="IPR000683">
    <property type="entry name" value="Gfo/Idh/MocA-like_OxRdtase_N"/>
</dbReference>
<dbReference type="Proteomes" id="UP001165092">
    <property type="component" value="Unassembled WGS sequence"/>
</dbReference>
<proteinExistence type="predicted"/>
<feature type="domain" description="GFO/IDH/MocA-like oxidoreductase" evidence="3">
    <location>
        <begin position="135"/>
        <end position="267"/>
    </location>
</feature>
<keyword evidence="5" id="KW-1185">Reference proteome</keyword>
<dbReference type="EMBL" id="BSQG01000001">
    <property type="protein sequence ID" value="GLU45734.1"/>
    <property type="molecule type" value="Genomic_DNA"/>
</dbReference>
<dbReference type="PANTHER" id="PTHR43818:SF11">
    <property type="entry name" value="BCDNA.GH03377"/>
    <property type="match status" value="1"/>
</dbReference>
<organism evidence="4 5">
    <name type="scientific">Nocardiopsis ansamitocini</name>
    <dbReference type="NCBI Taxonomy" id="1670832"/>
    <lineage>
        <taxon>Bacteria</taxon>
        <taxon>Bacillati</taxon>
        <taxon>Actinomycetota</taxon>
        <taxon>Actinomycetes</taxon>
        <taxon>Streptosporangiales</taxon>
        <taxon>Nocardiopsidaceae</taxon>
        <taxon>Nocardiopsis</taxon>
    </lineage>
</organism>
<sequence>MSVREPIRVGVIGAGYGSVAHLPAYTALPEFEVVALATSHASSAEAAAARFGIERAYGDYRELCADDRVELVDVVTRPSLHAPMVRAAAAAGRHVLCEAPLAVHSREAEEMSAAVHDAGVRAFVNMQSRFSPGLRTLRRLVAQGWIGRVANVRATAFYPTFTRPAAAPGSLWCADSATGAGSLRVHGLHTLDLINWVFGTTETVSGHAVTSRTSWPMPEGRLRADSVDSAAVTGRLPQGGVFSLHTSWVAWHGSGWSLEAYGDEGMLHASAAGHTGHFPVTLRGARHDTAEPTELFPAGASRTTAGSGVPPLGGLLTAVAESLRSGRDDPDLPTFADGLSLLRTAESVEGALWDGTRSG</sequence>
<dbReference type="GO" id="GO:0016491">
    <property type="term" value="F:oxidoreductase activity"/>
    <property type="evidence" value="ECO:0007669"/>
    <property type="project" value="UniProtKB-KW"/>
</dbReference>